<keyword evidence="3" id="KW-0472">Membrane</keyword>
<evidence type="ECO:0000256" key="4">
    <source>
        <dbReference type="ARBA" id="ARBA00023139"/>
    </source>
</evidence>
<dbReference type="Proteomes" id="UP001178322">
    <property type="component" value="Chromosome"/>
</dbReference>
<evidence type="ECO:0000256" key="2">
    <source>
        <dbReference type="ARBA" id="ARBA00022729"/>
    </source>
</evidence>
<dbReference type="PROSITE" id="PS51257">
    <property type="entry name" value="PROKAR_LIPOPROTEIN"/>
    <property type="match status" value="1"/>
</dbReference>
<evidence type="ECO:0000256" key="3">
    <source>
        <dbReference type="ARBA" id="ARBA00023136"/>
    </source>
</evidence>
<gene>
    <name evidence="8" type="ORF">QNH24_17740</name>
</gene>
<accession>A0AAX3WT75</accession>
<dbReference type="PIRSF" id="PIRSF002854">
    <property type="entry name" value="MetQ"/>
    <property type="match status" value="1"/>
</dbReference>
<dbReference type="SUPFAM" id="SSF53850">
    <property type="entry name" value="Periplasmic binding protein-like II"/>
    <property type="match status" value="1"/>
</dbReference>
<name>A0AAX3WT75_9BACI</name>
<dbReference type="AlphaFoldDB" id="A0AAX3WT75"/>
<evidence type="ECO:0000256" key="7">
    <source>
        <dbReference type="PIRSR" id="PIRSR002854-1"/>
    </source>
</evidence>
<sequence>MRKGWKLLIGALIIGLLAGCTSKGEEGKEEIVTLKVGAANVPHAEVLEYLAKDIEKDGVKLDISIIKDAVQTNQQTADGELDFNYFQHVPFLKQTNKESHLALVSVKGIHIEPFGVYSKKLKKINDLPQNAKVAVPNDVVNFSRALLLFQNNGLIELDKAKTGDYTVEDITKNEKNIQFIGVDSPLLVRSLDDVDASAINTNYALEGGYNPMEDALIIEGSDSPYVNIIASTKESKDDPAIQTVVKWLTSEKARSFFEDQYKGAVVPAF</sequence>
<evidence type="ECO:0000313" key="9">
    <source>
        <dbReference type="Proteomes" id="UP001178322"/>
    </source>
</evidence>
<evidence type="ECO:0000256" key="1">
    <source>
        <dbReference type="ARBA" id="ARBA00004635"/>
    </source>
</evidence>
<dbReference type="RefSeq" id="WP_283868851.1">
    <property type="nucleotide sequence ID" value="NZ_CP126101.1"/>
</dbReference>
<dbReference type="EMBL" id="CP126101">
    <property type="protein sequence ID" value="WHY50158.1"/>
    <property type="molecule type" value="Genomic_DNA"/>
</dbReference>
<dbReference type="Gene3D" id="3.40.190.10">
    <property type="entry name" value="Periplasmic binding protein-like II"/>
    <property type="match status" value="2"/>
</dbReference>
<dbReference type="InterPro" id="IPR004872">
    <property type="entry name" value="Lipoprotein_NlpA"/>
</dbReference>
<evidence type="ECO:0000256" key="6">
    <source>
        <dbReference type="PIRNR" id="PIRNR002854"/>
    </source>
</evidence>
<dbReference type="Pfam" id="PF03180">
    <property type="entry name" value="Lipoprotein_9"/>
    <property type="match status" value="1"/>
</dbReference>
<feature type="lipid moiety-binding region" description="S-diacylglycerol cysteine" evidence="7">
    <location>
        <position position="20"/>
    </location>
</feature>
<dbReference type="PANTHER" id="PTHR30429">
    <property type="entry name" value="D-METHIONINE-BINDING LIPOPROTEIN METQ"/>
    <property type="match status" value="1"/>
</dbReference>
<keyword evidence="5 6" id="KW-0449">Lipoprotein</keyword>
<keyword evidence="4" id="KW-0564">Palmitate</keyword>
<comment type="similarity">
    <text evidence="6">Belongs to the nlpA lipoprotein family.</text>
</comment>
<dbReference type="GO" id="GO:0016020">
    <property type="term" value="C:membrane"/>
    <property type="evidence" value="ECO:0007669"/>
    <property type="project" value="UniProtKB-SubCell"/>
</dbReference>
<comment type="subcellular location">
    <subcellularLocation>
        <location evidence="1">Membrane</location>
        <topology evidence="1">Lipid-anchor</topology>
    </subcellularLocation>
</comment>
<evidence type="ECO:0000313" key="8">
    <source>
        <dbReference type="EMBL" id="WHY50158.1"/>
    </source>
</evidence>
<dbReference type="PANTHER" id="PTHR30429:SF0">
    <property type="entry name" value="METHIONINE-BINDING LIPOPROTEIN METQ"/>
    <property type="match status" value="1"/>
</dbReference>
<evidence type="ECO:0000256" key="5">
    <source>
        <dbReference type="ARBA" id="ARBA00023288"/>
    </source>
</evidence>
<organism evidence="8 9">
    <name type="scientific">Lysinibacillus pakistanensis</name>
    <dbReference type="NCBI Taxonomy" id="759811"/>
    <lineage>
        <taxon>Bacteria</taxon>
        <taxon>Bacillati</taxon>
        <taxon>Bacillota</taxon>
        <taxon>Bacilli</taxon>
        <taxon>Bacillales</taxon>
        <taxon>Bacillaceae</taxon>
        <taxon>Lysinibacillus</taxon>
    </lineage>
</organism>
<proteinExistence type="inferred from homology"/>
<protein>
    <recommendedName>
        <fullName evidence="6">Lipoprotein</fullName>
    </recommendedName>
</protein>
<keyword evidence="2" id="KW-0732">Signal</keyword>
<reference evidence="8" key="1">
    <citation type="submission" date="2023-05" db="EMBL/GenBank/DDBJ databases">
        <title>Comparative genomics of Bacillaceae isolates and their secondary metabolite potential.</title>
        <authorList>
            <person name="Song L."/>
            <person name="Nielsen L.J."/>
            <person name="Mohite O."/>
            <person name="Xu X."/>
            <person name="Weber T."/>
            <person name="Kovacs A.T."/>
        </authorList>
    </citation>
    <scope>NUCLEOTIDE SEQUENCE</scope>
    <source>
        <strain evidence="8">LY1</strain>
    </source>
</reference>